<evidence type="ECO:0000313" key="3">
    <source>
        <dbReference type="EMBL" id="SHL54184.1"/>
    </source>
</evidence>
<dbReference type="RefSeq" id="WP_072882368.1">
    <property type="nucleotide sequence ID" value="NZ_FOKU01000010.1"/>
</dbReference>
<name>A0A1M7BGV8_9FLAO</name>
<gene>
    <name evidence="2" type="ORF">SAMN04487891_110158</name>
    <name evidence="3" type="ORF">SAMN05216293_3720</name>
</gene>
<dbReference type="Proteomes" id="UP000184031">
    <property type="component" value="Unassembled WGS sequence"/>
</dbReference>
<accession>A0A1M7BGV8</accession>
<dbReference type="EMBL" id="FRAT01000011">
    <property type="protein sequence ID" value="SHL54184.1"/>
    <property type="molecule type" value="Genomic_DNA"/>
</dbReference>
<dbReference type="STRING" id="1055723.SAMN05216293_3720"/>
<dbReference type="Proteomes" id="UP000198940">
    <property type="component" value="Unassembled WGS sequence"/>
</dbReference>
<dbReference type="EMBL" id="FOKU01000010">
    <property type="protein sequence ID" value="SFC40863.1"/>
    <property type="molecule type" value="Genomic_DNA"/>
</dbReference>
<evidence type="ECO:0000313" key="5">
    <source>
        <dbReference type="Proteomes" id="UP000198940"/>
    </source>
</evidence>
<evidence type="ECO:0000256" key="1">
    <source>
        <dbReference type="SAM" id="MobiDB-lite"/>
    </source>
</evidence>
<keyword evidence="5" id="KW-1185">Reference proteome</keyword>
<dbReference type="AlphaFoldDB" id="A0A1M7BGV8"/>
<reference evidence="3 4" key="1">
    <citation type="submission" date="2016-11" db="EMBL/GenBank/DDBJ databases">
        <authorList>
            <person name="Varghese N."/>
            <person name="Submissions S."/>
        </authorList>
    </citation>
    <scope>NUCLEOTIDE SEQUENCE [LARGE SCALE GENOMIC DNA]</scope>
    <source>
        <strain evidence="3 4">CGMCC 1.12174</strain>
        <strain evidence="2 5">DSM 26351</strain>
    </source>
</reference>
<organism evidence="3 4">
    <name type="scientific">Flagellimonas taeanensis</name>
    <dbReference type="NCBI Taxonomy" id="1005926"/>
    <lineage>
        <taxon>Bacteria</taxon>
        <taxon>Pseudomonadati</taxon>
        <taxon>Bacteroidota</taxon>
        <taxon>Flavobacteriia</taxon>
        <taxon>Flavobacteriales</taxon>
        <taxon>Flavobacteriaceae</taxon>
        <taxon>Flagellimonas</taxon>
    </lineage>
</organism>
<sequence>MKGKKDTGQLIKAITMDMDKTDGMLDRLKKERSSGMETDQTGETANLTKDTITGTPGTRTPLDKDPDGSETLNDETVARPMENANRPAKGKKMTKSEERIWQEFNKTVESEFYRDKKDVFQMSLSGECLAGYERLALGLGYKMGKKINRNEILRKVLEEFVHKNGAKLEKLIEKL</sequence>
<evidence type="ECO:0000313" key="2">
    <source>
        <dbReference type="EMBL" id="SFC40863.1"/>
    </source>
</evidence>
<feature type="compositionally biased region" description="Polar residues" evidence="1">
    <location>
        <begin position="35"/>
        <end position="58"/>
    </location>
</feature>
<dbReference type="OrthoDB" id="1449717at2"/>
<feature type="region of interest" description="Disordered" evidence="1">
    <location>
        <begin position="29"/>
        <end position="96"/>
    </location>
</feature>
<comment type="caution">
    <text evidence="3">The sequence shown here is derived from an EMBL/GenBank/DDBJ whole genome shotgun (WGS) entry which is preliminary data.</text>
</comment>
<proteinExistence type="predicted"/>
<evidence type="ECO:0000313" key="4">
    <source>
        <dbReference type="Proteomes" id="UP000184031"/>
    </source>
</evidence>
<protein>
    <submittedName>
        <fullName evidence="3">Uncharacterized protein</fullName>
    </submittedName>
</protein>